<feature type="region of interest" description="Disordered" evidence="1">
    <location>
        <begin position="13"/>
        <end position="35"/>
    </location>
</feature>
<evidence type="ECO:0000313" key="3">
    <source>
        <dbReference type="Proteomes" id="UP001500804"/>
    </source>
</evidence>
<reference evidence="3" key="1">
    <citation type="journal article" date="2019" name="Int. J. Syst. Evol. Microbiol.">
        <title>The Global Catalogue of Microorganisms (GCM) 10K type strain sequencing project: providing services to taxonomists for standard genome sequencing and annotation.</title>
        <authorList>
            <consortium name="The Broad Institute Genomics Platform"/>
            <consortium name="The Broad Institute Genome Sequencing Center for Infectious Disease"/>
            <person name="Wu L."/>
            <person name="Ma J."/>
        </authorList>
    </citation>
    <scope>NUCLEOTIDE SEQUENCE [LARGE SCALE GENOMIC DNA]</scope>
    <source>
        <strain evidence="3">JCM 18302</strain>
    </source>
</reference>
<gene>
    <name evidence="2" type="ORF">GCM10023320_58440</name>
</gene>
<name>A0ABP9NTK3_9PSEU</name>
<dbReference type="EMBL" id="BAABJO010000026">
    <property type="protein sequence ID" value="GAA5132966.1"/>
    <property type="molecule type" value="Genomic_DNA"/>
</dbReference>
<organism evidence="2 3">
    <name type="scientific">Pseudonocardia adelaidensis</name>
    <dbReference type="NCBI Taxonomy" id="648754"/>
    <lineage>
        <taxon>Bacteria</taxon>
        <taxon>Bacillati</taxon>
        <taxon>Actinomycetota</taxon>
        <taxon>Actinomycetes</taxon>
        <taxon>Pseudonocardiales</taxon>
        <taxon>Pseudonocardiaceae</taxon>
        <taxon>Pseudonocardia</taxon>
    </lineage>
</organism>
<sequence>MPERLPLGEVTATHGIEQQRQRVGADEVGGDDLVPRTDRDVVRDHVQKVGASIT</sequence>
<evidence type="ECO:0000313" key="2">
    <source>
        <dbReference type="EMBL" id="GAA5132966.1"/>
    </source>
</evidence>
<protein>
    <submittedName>
        <fullName evidence="2">Uncharacterized protein</fullName>
    </submittedName>
</protein>
<proteinExistence type="predicted"/>
<accession>A0ABP9NTK3</accession>
<evidence type="ECO:0000256" key="1">
    <source>
        <dbReference type="SAM" id="MobiDB-lite"/>
    </source>
</evidence>
<comment type="caution">
    <text evidence="2">The sequence shown here is derived from an EMBL/GenBank/DDBJ whole genome shotgun (WGS) entry which is preliminary data.</text>
</comment>
<keyword evidence="3" id="KW-1185">Reference proteome</keyword>
<dbReference type="Proteomes" id="UP001500804">
    <property type="component" value="Unassembled WGS sequence"/>
</dbReference>